<dbReference type="Proteomes" id="UP000198870">
    <property type="component" value="Unassembled WGS sequence"/>
</dbReference>
<comment type="similarity">
    <text evidence="1">Belongs to the prokaryotic/mitochondrial release factor family.</text>
</comment>
<dbReference type="STRING" id="419481.SAMN05216233_113102"/>
<evidence type="ECO:0000256" key="1">
    <source>
        <dbReference type="ARBA" id="ARBA00010835"/>
    </source>
</evidence>
<keyword evidence="2" id="KW-0809">Transit peptide</keyword>
<evidence type="ECO:0000313" key="6">
    <source>
        <dbReference type="Proteomes" id="UP000198870"/>
    </source>
</evidence>
<proteinExistence type="inferred from homology"/>
<keyword evidence="6" id="KW-1185">Reference proteome</keyword>
<dbReference type="Pfam" id="PF00472">
    <property type="entry name" value="RF-1"/>
    <property type="match status" value="1"/>
</dbReference>
<feature type="compositionally biased region" description="Basic residues" evidence="3">
    <location>
        <begin position="99"/>
        <end position="115"/>
    </location>
</feature>
<name>A0A1G5HCT3_9BACT</name>
<dbReference type="PANTHER" id="PTHR46203">
    <property type="entry name" value="PROBABLE PEPTIDE CHAIN RELEASE FACTOR C12ORF65"/>
    <property type="match status" value="1"/>
</dbReference>
<dbReference type="InterPro" id="IPR052405">
    <property type="entry name" value="Mito_Transl_Release_Factor"/>
</dbReference>
<protein>
    <submittedName>
        <fullName evidence="5">RF-1 domain-containing protein</fullName>
    </submittedName>
</protein>
<dbReference type="EMBL" id="FMUX01000013">
    <property type="protein sequence ID" value="SCY61576.1"/>
    <property type="molecule type" value="Genomic_DNA"/>
</dbReference>
<dbReference type="InterPro" id="IPR045853">
    <property type="entry name" value="Pep_chain_release_fac_I_sf"/>
</dbReference>
<dbReference type="InterPro" id="IPR000352">
    <property type="entry name" value="Pep_chain_release_fac_I"/>
</dbReference>
<dbReference type="AlphaFoldDB" id="A0A1G5HCT3"/>
<gene>
    <name evidence="5" type="ORF">SAMN05216233_113102</name>
</gene>
<evidence type="ECO:0000313" key="5">
    <source>
        <dbReference type="EMBL" id="SCY61576.1"/>
    </source>
</evidence>
<reference evidence="5 6" key="1">
    <citation type="submission" date="2016-10" db="EMBL/GenBank/DDBJ databases">
        <authorList>
            <person name="de Groot N.N."/>
        </authorList>
    </citation>
    <scope>NUCLEOTIDE SEQUENCE [LARGE SCALE GENOMIC DNA]</scope>
    <source>
        <strain evidence="5 6">AA1</strain>
    </source>
</reference>
<evidence type="ECO:0000256" key="3">
    <source>
        <dbReference type="SAM" id="MobiDB-lite"/>
    </source>
</evidence>
<dbReference type="Gene3D" id="3.30.160.20">
    <property type="match status" value="1"/>
</dbReference>
<sequence>MGPGDKKVKELKDKMDALGIKPGDIDETFIRSSGRGGQRLNKVASCVHLRHRPTGIIVKYGAKRSQNLNRFLGLRLLVEKIDETLHGTSRTDAATEKLRRQKQRRKRRSRSKYTS</sequence>
<dbReference type="OrthoDB" id="9815709at2"/>
<evidence type="ECO:0000256" key="2">
    <source>
        <dbReference type="ARBA" id="ARBA00022946"/>
    </source>
</evidence>
<feature type="domain" description="Prokaryotic-type class I peptide chain release factors" evidence="4">
    <location>
        <begin position="18"/>
        <end position="109"/>
    </location>
</feature>
<dbReference type="GO" id="GO:0003747">
    <property type="term" value="F:translation release factor activity"/>
    <property type="evidence" value="ECO:0007669"/>
    <property type="project" value="InterPro"/>
</dbReference>
<evidence type="ECO:0000259" key="4">
    <source>
        <dbReference type="Pfam" id="PF00472"/>
    </source>
</evidence>
<organism evidence="5 6">
    <name type="scientific">Desulfoluna spongiiphila</name>
    <dbReference type="NCBI Taxonomy" id="419481"/>
    <lineage>
        <taxon>Bacteria</taxon>
        <taxon>Pseudomonadati</taxon>
        <taxon>Thermodesulfobacteriota</taxon>
        <taxon>Desulfobacteria</taxon>
        <taxon>Desulfobacterales</taxon>
        <taxon>Desulfolunaceae</taxon>
        <taxon>Desulfoluna</taxon>
    </lineage>
</organism>
<feature type="region of interest" description="Disordered" evidence="3">
    <location>
        <begin position="88"/>
        <end position="115"/>
    </location>
</feature>
<accession>A0A1G5HCT3</accession>
<dbReference type="SUPFAM" id="SSF75620">
    <property type="entry name" value="Release factor"/>
    <property type="match status" value="1"/>
</dbReference>
<dbReference type="PANTHER" id="PTHR46203:SF1">
    <property type="entry name" value="MITOCHONDRIAL TRANSLATION RELEASE FACTOR IN RESCUE"/>
    <property type="match status" value="1"/>
</dbReference>
<dbReference type="RefSeq" id="WP_092212302.1">
    <property type="nucleotide sequence ID" value="NZ_FMUX01000013.1"/>
</dbReference>